<evidence type="ECO:0000256" key="11">
    <source>
        <dbReference type="ARBA" id="ARBA00037124"/>
    </source>
</evidence>
<comment type="subunit">
    <text evidence="12">Interacts with PEX5, probably required to target it into peroxisomes.</text>
</comment>
<dbReference type="InterPro" id="IPR052388">
    <property type="entry name" value="Peroxisomal_t2-enoyl-CoA_red"/>
</dbReference>
<evidence type="ECO:0000256" key="18">
    <source>
        <dbReference type="ARBA" id="ARBA00049251"/>
    </source>
</evidence>
<accession>A0A6J7D2N2</accession>
<evidence type="ECO:0000256" key="17">
    <source>
        <dbReference type="ARBA" id="ARBA00049108"/>
    </source>
</evidence>
<evidence type="ECO:0000256" key="8">
    <source>
        <dbReference type="ARBA" id="ARBA00023098"/>
    </source>
</evidence>
<dbReference type="EC" id="1.3.1.38" evidence="13"/>
<comment type="subcellular location">
    <subcellularLocation>
        <location evidence="1">Peroxisome</location>
    </subcellularLocation>
</comment>
<dbReference type="PANTHER" id="PTHR24317:SF7">
    <property type="entry name" value="PEROXISOMAL TRANS-2-ENOYL-COA REDUCTASE"/>
    <property type="match status" value="1"/>
</dbReference>
<evidence type="ECO:0000256" key="2">
    <source>
        <dbReference type="ARBA" id="ARBA00005189"/>
    </source>
</evidence>
<evidence type="ECO:0000256" key="14">
    <source>
        <dbReference type="ARBA" id="ARBA00041063"/>
    </source>
</evidence>
<dbReference type="PRINTS" id="PR00081">
    <property type="entry name" value="GDHRDH"/>
</dbReference>
<protein>
    <recommendedName>
        <fullName evidence="14">Peroxisomal trans-2-enoyl-CoA reductase</fullName>
        <ecNumber evidence="13">1.3.1.38</ecNumber>
    </recommendedName>
</protein>
<evidence type="ECO:0000256" key="5">
    <source>
        <dbReference type="ARBA" id="ARBA00022832"/>
    </source>
</evidence>
<dbReference type="Pfam" id="PF00106">
    <property type="entry name" value="adh_short"/>
    <property type="match status" value="1"/>
</dbReference>
<evidence type="ECO:0000256" key="10">
    <source>
        <dbReference type="ARBA" id="ARBA00023160"/>
    </source>
</evidence>
<dbReference type="AlphaFoldDB" id="A0A6J7D2N2"/>
<comment type="catalytic activity">
    <reaction evidence="19">
        <text>(2E)-decenoyl-CoA + NADPH + H(+) = decanoyl-CoA + NADP(+)</text>
        <dbReference type="Rhea" id="RHEA:44960"/>
        <dbReference type="ChEBI" id="CHEBI:15378"/>
        <dbReference type="ChEBI" id="CHEBI:57783"/>
        <dbReference type="ChEBI" id="CHEBI:58349"/>
        <dbReference type="ChEBI" id="CHEBI:61406"/>
        <dbReference type="ChEBI" id="CHEBI:61430"/>
    </reaction>
    <physiologicalReaction direction="left-to-right" evidence="19">
        <dbReference type="Rhea" id="RHEA:44961"/>
    </physiologicalReaction>
</comment>
<dbReference type="EMBL" id="CAFBLQ010000024">
    <property type="protein sequence ID" value="CAB4863194.1"/>
    <property type="molecule type" value="Genomic_DNA"/>
</dbReference>
<proteinExistence type="predicted"/>
<dbReference type="PANTHER" id="PTHR24317">
    <property type="entry name" value="PEROXISOMAL TRANS-2-ENOYL-COA REDUCTASE"/>
    <property type="match status" value="1"/>
</dbReference>
<keyword evidence="4" id="KW-0597">Phosphoprotein</keyword>
<dbReference type="Gene3D" id="3.40.50.720">
    <property type="entry name" value="NAD(P)-binding Rossmann-like Domain"/>
    <property type="match status" value="1"/>
</dbReference>
<comment type="catalytic activity">
    <reaction evidence="17">
        <text>(2E)-hexenoyl-CoA + NADPH + H(+) = hexanoyl-CoA + NADP(+)</text>
        <dbReference type="Rhea" id="RHEA:44956"/>
        <dbReference type="ChEBI" id="CHEBI:15378"/>
        <dbReference type="ChEBI" id="CHEBI:57783"/>
        <dbReference type="ChEBI" id="CHEBI:58349"/>
        <dbReference type="ChEBI" id="CHEBI:62077"/>
        <dbReference type="ChEBI" id="CHEBI:62620"/>
    </reaction>
    <physiologicalReaction direction="left-to-right" evidence="17">
        <dbReference type="Rhea" id="RHEA:44957"/>
    </physiologicalReaction>
</comment>
<dbReference type="SMART" id="SM00822">
    <property type="entry name" value="PKS_KR"/>
    <property type="match status" value="1"/>
</dbReference>
<dbReference type="InterPro" id="IPR057326">
    <property type="entry name" value="KR_dom"/>
</dbReference>
<dbReference type="InterPro" id="IPR036291">
    <property type="entry name" value="NAD(P)-bd_dom_sf"/>
</dbReference>
<gene>
    <name evidence="22" type="ORF">UFOPK3423_00346</name>
</gene>
<reference evidence="22" key="1">
    <citation type="submission" date="2020-05" db="EMBL/GenBank/DDBJ databases">
        <authorList>
            <person name="Chiriac C."/>
            <person name="Salcher M."/>
            <person name="Ghai R."/>
            <person name="Kavagutti S V."/>
        </authorList>
    </citation>
    <scope>NUCLEOTIDE SEQUENCE</scope>
</reference>
<comment type="function">
    <text evidence="11">Participates in chain elongation of fatty acids. Catalyzes the reduction of trans-2-enoyl-CoAs of varying chain lengths from 6:1 to 16:1, having maximum activity with 10:1 CoA. Has no 2,4-dienoyl-CoA reductase activity.</text>
</comment>
<evidence type="ECO:0000256" key="1">
    <source>
        <dbReference type="ARBA" id="ARBA00004275"/>
    </source>
</evidence>
<feature type="domain" description="Ketoreductase" evidence="21">
    <location>
        <begin position="16"/>
        <end position="196"/>
    </location>
</feature>
<evidence type="ECO:0000259" key="21">
    <source>
        <dbReference type="SMART" id="SM00822"/>
    </source>
</evidence>
<organism evidence="22">
    <name type="scientific">freshwater metagenome</name>
    <dbReference type="NCBI Taxonomy" id="449393"/>
    <lineage>
        <taxon>unclassified sequences</taxon>
        <taxon>metagenomes</taxon>
        <taxon>ecological metagenomes</taxon>
    </lineage>
</organism>
<keyword evidence="5" id="KW-0276">Fatty acid metabolism</keyword>
<sequence length="275" mass="28419">MTSDGGILRPDLLDGRVALITGGGTNLGLQAAIELHAAGASVVIAGRRAELLEEAAARVGERCIAVPGDIREAAAAAAIVRAAVAAHGRLDLLLNNAGGQYFGPAEEITGKGWRAVWRLNVEGTRNMTSAVCEHGFGEAGGLIVNVTVSPHRGYPGLAHTGAARAAVEAFTREQAAALAPRGIAVVALALGRFDTESLRKYPPQVVRGAAASVPLQRLGAMEEYGWLVGLLTGGIGRHLSGAVVTLDGALDDWDGPWPPRGVLSEEGVVPAEERR</sequence>
<evidence type="ECO:0000256" key="19">
    <source>
        <dbReference type="ARBA" id="ARBA00049386"/>
    </source>
</evidence>
<keyword evidence="6" id="KW-0521">NADP</keyword>
<evidence type="ECO:0000256" key="20">
    <source>
        <dbReference type="ARBA" id="ARBA00049559"/>
    </source>
</evidence>
<dbReference type="GO" id="GO:0005777">
    <property type="term" value="C:peroxisome"/>
    <property type="evidence" value="ECO:0007669"/>
    <property type="project" value="UniProtKB-SubCell"/>
</dbReference>
<keyword evidence="7" id="KW-0560">Oxidoreductase</keyword>
<evidence type="ECO:0000256" key="7">
    <source>
        <dbReference type="ARBA" id="ARBA00023002"/>
    </source>
</evidence>
<name>A0A6J7D2N2_9ZZZZ</name>
<dbReference type="GO" id="GO:0006633">
    <property type="term" value="P:fatty acid biosynthetic process"/>
    <property type="evidence" value="ECO:0007669"/>
    <property type="project" value="UniProtKB-KW"/>
</dbReference>
<evidence type="ECO:0000256" key="13">
    <source>
        <dbReference type="ARBA" id="ARBA00038849"/>
    </source>
</evidence>
<evidence type="ECO:0000256" key="4">
    <source>
        <dbReference type="ARBA" id="ARBA00022553"/>
    </source>
</evidence>
<keyword evidence="3" id="KW-0444">Lipid biosynthesis</keyword>
<evidence type="ECO:0000256" key="6">
    <source>
        <dbReference type="ARBA" id="ARBA00022857"/>
    </source>
</evidence>
<evidence type="ECO:0000256" key="9">
    <source>
        <dbReference type="ARBA" id="ARBA00023140"/>
    </source>
</evidence>
<keyword evidence="10" id="KW-0275">Fatty acid biosynthesis</keyword>
<evidence type="ECO:0000256" key="15">
    <source>
        <dbReference type="ARBA" id="ARBA00047570"/>
    </source>
</evidence>
<dbReference type="GO" id="GO:0019166">
    <property type="term" value="F:trans-2-enoyl-CoA reductase (NADPH) activity"/>
    <property type="evidence" value="ECO:0007669"/>
    <property type="project" value="UniProtKB-EC"/>
</dbReference>
<dbReference type="SUPFAM" id="SSF51735">
    <property type="entry name" value="NAD(P)-binding Rossmann-fold domains"/>
    <property type="match status" value="1"/>
</dbReference>
<comment type="catalytic activity">
    <reaction evidence="20">
        <text>(2E)-octenoyl-CoA + NADPH + H(+) = octanoyl-CoA + NADP(+)</text>
        <dbReference type="Rhea" id="RHEA:44952"/>
        <dbReference type="ChEBI" id="CHEBI:15378"/>
        <dbReference type="ChEBI" id="CHEBI:57386"/>
        <dbReference type="ChEBI" id="CHEBI:57783"/>
        <dbReference type="ChEBI" id="CHEBI:58349"/>
        <dbReference type="ChEBI" id="CHEBI:62242"/>
    </reaction>
    <physiologicalReaction direction="left-to-right" evidence="20">
        <dbReference type="Rhea" id="RHEA:44953"/>
    </physiologicalReaction>
</comment>
<evidence type="ECO:0000256" key="16">
    <source>
        <dbReference type="ARBA" id="ARBA00048686"/>
    </source>
</evidence>
<comment type="catalytic activity">
    <reaction evidence="15">
        <text>(2E)-dodecenoyl-CoA + NADPH + H(+) = dodecanoyl-CoA + NADP(+)</text>
        <dbReference type="Rhea" id="RHEA:44964"/>
        <dbReference type="ChEBI" id="CHEBI:15378"/>
        <dbReference type="ChEBI" id="CHEBI:57330"/>
        <dbReference type="ChEBI" id="CHEBI:57375"/>
        <dbReference type="ChEBI" id="CHEBI:57783"/>
        <dbReference type="ChEBI" id="CHEBI:58349"/>
    </reaction>
    <physiologicalReaction direction="left-to-right" evidence="15">
        <dbReference type="Rhea" id="RHEA:44965"/>
    </physiologicalReaction>
</comment>
<keyword evidence="8" id="KW-0443">Lipid metabolism</keyword>
<comment type="catalytic activity">
    <reaction evidence="16">
        <text>(2E)-tetradecenoyl-CoA + NADPH + H(+) = tetradecanoyl-CoA + NADP(+)</text>
        <dbReference type="Rhea" id="RHEA:44968"/>
        <dbReference type="ChEBI" id="CHEBI:15378"/>
        <dbReference type="ChEBI" id="CHEBI:57385"/>
        <dbReference type="ChEBI" id="CHEBI:57783"/>
        <dbReference type="ChEBI" id="CHEBI:58349"/>
        <dbReference type="ChEBI" id="CHEBI:61405"/>
    </reaction>
    <physiologicalReaction direction="left-to-right" evidence="16">
        <dbReference type="Rhea" id="RHEA:44969"/>
    </physiologicalReaction>
</comment>
<dbReference type="PRINTS" id="PR00080">
    <property type="entry name" value="SDRFAMILY"/>
</dbReference>
<comment type="pathway">
    <text evidence="2">Lipid metabolism.</text>
</comment>
<evidence type="ECO:0000256" key="3">
    <source>
        <dbReference type="ARBA" id="ARBA00022516"/>
    </source>
</evidence>
<evidence type="ECO:0000313" key="22">
    <source>
        <dbReference type="EMBL" id="CAB4863194.1"/>
    </source>
</evidence>
<comment type="catalytic activity">
    <reaction evidence="18">
        <text>a (2E)-enoyl-CoA + NADPH + H(+) = a 2,3-saturated acyl-CoA + NADP(+)</text>
        <dbReference type="Rhea" id="RHEA:33763"/>
        <dbReference type="ChEBI" id="CHEBI:15378"/>
        <dbReference type="ChEBI" id="CHEBI:57783"/>
        <dbReference type="ChEBI" id="CHEBI:58349"/>
        <dbReference type="ChEBI" id="CHEBI:58856"/>
        <dbReference type="ChEBI" id="CHEBI:65111"/>
        <dbReference type="EC" id="1.3.1.38"/>
    </reaction>
    <physiologicalReaction direction="left-to-right" evidence="18">
        <dbReference type="Rhea" id="RHEA:33764"/>
    </physiologicalReaction>
</comment>
<evidence type="ECO:0000256" key="12">
    <source>
        <dbReference type="ARBA" id="ARBA00038622"/>
    </source>
</evidence>
<keyword evidence="9" id="KW-0576">Peroxisome</keyword>
<dbReference type="InterPro" id="IPR002347">
    <property type="entry name" value="SDR_fam"/>
</dbReference>